<dbReference type="EMBL" id="CP005587">
    <property type="protein sequence ID" value="AGK58775.1"/>
    <property type="molecule type" value="Genomic_DNA"/>
</dbReference>
<feature type="compositionally biased region" description="Low complexity" evidence="7">
    <location>
        <begin position="411"/>
        <end position="424"/>
    </location>
</feature>
<feature type="chain" id="PRO_5004105282" description="Chitooligosaccharide deacetylase" evidence="8">
    <location>
        <begin position="25"/>
        <end position="446"/>
    </location>
</feature>
<dbReference type="SUPFAM" id="SSF88713">
    <property type="entry name" value="Glycoside hydrolase/deacetylase"/>
    <property type="match status" value="1"/>
</dbReference>
<feature type="compositionally biased region" description="Polar residues" evidence="7">
    <location>
        <begin position="358"/>
        <end position="374"/>
    </location>
</feature>
<dbReference type="InterPro" id="IPR002509">
    <property type="entry name" value="NODB_dom"/>
</dbReference>
<dbReference type="GO" id="GO:0016020">
    <property type="term" value="C:membrane"/>
    <property type="evidence" value="ECO:0007669"/>
    <property type="project" value="TreeGrafter"/>
</dbReference>
<reference evidence="10 11" key="1">
    <citation type="journal article" date="2013" name="Genome Announc.">
        <title>Genome sequences for three denitrifying bacterial strains isolated from a uranium- and nitrate-contaminated subsurface environment.</title>
        <authorList>
            <person name="Venkatramanan R."/>
            <person name="Prakash O."/>
            <person name="Woyke T."/>
            <person name="Chain P."/>
            <person name="Goodwin L.A."/>
            <person name="Watson D."/>
            <person name="Brooks S."/>
            <person name="Kostka J.E."/>
            <person name="Green S.J."/>
        </authorList>
    </citation>
    <scope>NUCLEOTIDE SEQUENCE [LARGE SCALE GENOMIC DNA]</scope>
    <source>
        <strain evidence="10 11">1NES1</strain>
    </source>
</reference>
<evidence type="ECO:0000256" key="5">
    <source>
        <dbReference type="ARBA" id="ARBA00022801"/>
    </source>
</evidence>
<evidence type="ECO:0000313" key="11">
    <source>
        <dbReference type="Proteomes" id="UP000005952"/>
    </source>
</evidence>
<protein>
    <recommendedName>
        <fullName evidence="3">Chitooligosaccharide deacetylase</fullName>
    </recommendedName>
    <alternativeName>
        <fullName evidence="6">Nodulation protein B</fullName>
    </alternativeName>
</protein>
<dbReference type="InterPro" id="IPR050248">
    <property type="entry name" value="Polysacc_deacetylase_ArnD"/>
</dbReference>
<evidence type="ECO:0000256" key="6">
    <source>
        <dbReference type="ARBA" id="ARBA00032976"/>
    </source>
</evidence>
<feature type="region of interest" description="Disordered" evidence="7">
    <location>
        <begin position="410"/>
        <end position="434"/>
    </location>
</feature>
<dbReference type="AlphaFoldDB" id="N0BF76"/>
<dbReference type="PROSITE" id="PS51677">
    <property type="entry name" value="NODB"/>
    <property type="match status" value="1"/>
</dbReference>
<feature type="compositionally biased region" description="Low complexity" evidence="7">
    <location>
        <begin position="323"/>
        <end position="350"/>
    </location>
</feature>
<keyword evidence="5" id="KW-0378">Hydrolase</keyword>
<dbReference type="Gene3D" id="3.20.20.370">
    <property type="entry name" value="Glycoside hydrolase/deacetylase"/>
    <property type="match status" value="1"/>
</dbReference>
<feature type="compositionally biased region" description="Low complexity" evidence="7">
    <location>
        <begin position="375"/>
        <end position="394"/>
    </location>
</feature>
<dbReference type="STRING" id="670307.HYPDE_35518"/>
<comment type="function">
    <text evidence="1">Is involved in generating a small heat-stable compound (Nod), an acylated oligomer of N-acetylglucosamine, that stimulates mitosis in various plant protoplasts.</text>
</comment>
<dbReference type="Pfam" id="PF01522">
    <property type="entry name" value="Polysacc_deac_1"/>
    <property type="match status" value="1"/>
</dbReference>
<organism evidence="10 11">
    <name type="scientific">Hyphomicrobium denitrificans 1NES1</name>
    <dbReference type="NCBI Taxonomy" id="670307"/>
    <lineage>
        <taxon>Bacteria</taxon>
        <taxon>Pseudomonadati</taxon>
        <taxon>Pseudomonadota</taxon>
        <taxon>Alphaproteobacteria</taxon>
        <taxon>Hyphomicrobiales</taxon>
        <taxon>Hyphomicrobiaceae</taxon>
        <taxon>Hyphomicrobium</taxon>
    </lineage>
</organism>
<proteinExistence type="inferred from homology"/>
<dbReference type="GO" id="GO:0005975">
    <property type="term" value="P:carbohydrate metabolic process"/>
    <property type="evidence" value="ECO:0007669"/>
    <property type="project" value="InterPro"/>
</dbReference>
<dbReference type="CDD" id="cd10917">
    <property type="entry name" value="CE4_NodB_like_6s_7s"/>
    <property type="match status" value="1"/>
</dbReference>
<dbReference type="GO" id="GO:0016810">
    <property type="term" value="F:hydrolase activity, acting on carbon-nitrogen (but not peptide) bonds"/>
    <property type="evidence" value="ECO:0007669"/>
    <property type="project" value="InterPro"/>
</dbReference>
<comment type="similarity">
    <text evidence="2">Belongs to the polysaccharide deacetylase family.</text>
</comment>
<evidence type="ECO:0000256" key="2">
    <source>
        <dbReference type="ARBA" id="ARBA00010973"/>
    </source>
</evidence>
<keyword evidence="4" id="KW-0479">Metal-binding</keyword>
<dbReference type="HOGENOM" id="CLU_619324_0_0_5"/>
<accession>N0BF76</accession>
<name>N0BF76_9HYPH</name>
<dbReference type="GO" id="GO:0046872">
    <property type="term" value="F:metal ion binding"/>
    <property type="evidence" value="ECO:0007669"/>
    <property type="project" value="UniProtKB-KW"/>
</dbReference>
<evidence type="ECO:0000256" key="1">
    <source>
        <dbReference type="ARBA" id="ARBA00003236"/>
    </source>
</evidence>
<feature type="domain" description="NodB homology" evidence="9">
    <location>
        <begin position="64"/>
        <end position="245"/>
    </location>
</feature>
<feature type="signal peptide" evidence="8">
    <location>
        <begin position="1"/>
        <end position="24"/>
    </location>
</feature>
<sequence>MGMRWFVWGFFFAFLSGLSVSASAEDACPRNGTLGVSRTVEIDTTGGPGFGMEHYKAYDFLQDKEVVLTFDDGPQKYSTEAVLKALADECVKATFFSIGKMALGYPEIIREVSKAGHTVGTHTWSHKAIGKLKTFDDGKAEIERGVSAVHRAVGGPIAPFFRFPTLVDTPEAVAYLGKRNIAMFSTDIDSVDYKPQTVDHLIKSVMAKLDKRGKGIILMHDIHKRTAQALPIILAQLKAKGYKIVHMTAKAPVVTLAEFDEAIEKEAKGLPQVGAERPMSSVVKTVGGAAPKDDGAGDATEPEGMPTAPAEESVHAPDGGGSASAPLPAFPSAASPAKKSTVAPETAVPPGTTPGPGKQSSNEPSSAVSGNSGIATSPAASAASSATAPASPPLMTTASVVRTVSGEEAKLAAPAAPAAKSEAPQETTHKSLMERAKETWKLWFGE</sequence>
<keyword evidence="8" id="KW-0732">Signal</keyword>
<gene>
    <name evidence="10" type="ORF">HYPDE_35518</name>
</gene>
<keyword evidence="11" id="KW-1185">Reference proteome</keyword>
<evidence type="ECO:0000256" key="3">
    <source>
        <dbReference type="ARBA" id="ARBA00020071"/>
    </source>
</evidence>
<dbReference type="KEGG" id="hdt:HYPDE_35518"/>
<evidence type="ECO:0000313" key="10">
    <source>
        <dbReference type="EMBL" id="AGK58775.1"/>
    </source>
</evidence>
<dbReference type="eggNOG" id="COG0726">
    <property type="taxonomic scope" value="Bacteria"/>
</dbReference>
<evidence type="ECO:0000256" key="4">
    <source>
        <dbReference type="ARBA" id="ARBA00022723"/>
    </source>
</evidence>
<evidence type="ECO:0000256" key="7">
    <source>
        <dbReference type="SAM" id="MobiDB-lite"/>
    </source>
</evidence>
<evidence type="ECO:0000259" key="9">
    <source>
        <dbReference type="PROSITE" id="PS51677"/>
    </source>
</evidence>
<feature type="region of interest" description="Disordered" evidence="7">
    <location>
        <begin position="285"/>
        <end position="394"/>
    </location>
</feature>
<dbReference type="Proteomes" id="UP000005952">
    <property type="component" value="Chromosome"/>
</dbReference>
<dbReference type="OrthoDB" id="276604at2"/>
<dbReference type="PANTHER" id="PTHR10587">
    <property type="entry name" value="GLYCOSYL TRANSFERASE-RELATED"/>
    <property type="match status" value="1"/>
</dbReference>
<evidence type="ECO:0000256" key="8">
    <source>
        <dbReference type="SAM" id="SignalP"/>
    </source>
</evidence>
<dbReference type="PANTHER" id="PTHR10587:SF133">
    <property type="entry name" value="CHITIN DEACETYLASE 1-RELATED"/>
    <property type="match status" value="1"/>
</dbReference>
<dbReference type="InterPro" id="IPR011330">
    <property type="entry name" value="Glyco_hydro/deAcase_b/a-brl"/>
</dbReference>